<feature type="region of interest" description="Disordered" evidence="4">
    <location>
        <begin position="136"/>
        <end position="185"/>
    </location>
</feature>
<comment type="caution">
    <text evidence="6">The sequence shown here is derived from an EMBL/GenBank/DDBJ whole genome shotgun (WGS) entry which is preliminary data.</text>
</comment>
<dbReference type="Proteomes" id="UP000053831">
    <property type="component" value="Unassembled WGS sequence"/>
</dbReference>
<dbReference type="GO" id="GO:0005634">
    <property type="term" value="C:nucleus"/>
    <property type="evidence" value="ECO:0007669"/>
    <property type="project" value="TreeGrafter"/>
</dbReference>
<dbReference type="AlphaFoldDB" id="A0A0M8MZY3"/>
<feature type="region of interest" description="Disordered" evidence="4">
    <location>
        <begin position="21"/>
        <end position="50"/>
    </location>
</feature>
<evidence type="ECO:0000256" key="2">
    <source>
        <dbReference type="ARBA" id="ARBA00022803"/>
    </source>
</evidence>
<protein>
    <submittedName>
        <fullName evidence="6">Hsp70/Hsp90 co-chaperone cns1</fullName>
    </submittedName>
</protein>
<sequence length="449" mass="49753">MDDAEIERQIDAHIDKLAAQYEASSLSNAQSSAASPPDDDGPRPELPPGMVVARSQTADEILADLNKSPLFMTDLEDNDDVAALQALAYEGTPLENAEGFKERGNECFRMRGYRDANEFYSKGILILAAEERKRQQQQQQAAAGSATAVKDTADGNEGQEKQQEGVEGEGENEKEKEKEKEDEVQQERQVLEAMYLNRAACHLELKNYRSCWTDCGAAIRLNAGNVKAYYRSARALLAVDRIAEADDACARGLALDEGNAALRAVADDIVSRARFLDEKRRKERESQARRERRVALLAAALRARGIATRETAQPPEMEDARVRLAPDEDDPASELVVPTMLLYPLRMESDFIKAFGETHTLEQHLAYVLPPPWDAEQRYVPAGVVCYVETGDGGGLLKMGKRVSLLKVLSGGKVVLVDQVMRIFVLPADEADAWAKQFKEKRAAEKSKR</sequence>
<organism evidence="6 7">
    <name type="scientific">Escovopsis weberi</name>
    <dbReference type="NCBI Taxonomy" id="150374"/>
    <lineage>
        <taxon>Eukaryota</taxon>
        <taxon>Fungi</taxon>
        <taxon>Dikarya</taxon>
        <taxon>Ascomycota</taxon>
        <taxon>Pezizomycotina</taxon>
        <taxon>Sordariomycetes</taxon>
        <taxon>Hypocreomycetidae</taxon>
        <taxon>Hypocreales</taxon>
        <taxon>Hypocreaceae</taxon>
        <taxon>Escovopsis</taxon>
    </lineage>
</organism>
<dbReference type="OrthoDB" id="420195at2759"/>
<dbReference type="GO" id="GO:0005829">
    <property type="term" value="C:cytosol"/>
    <property type="evidence" value="ECO:0007669"/>
    <property type="project" value="TreeGrafter"/>
</dbReference>
<dbReference type="InterPro" id="IPR044059">
    <property type="entry name" value="Csn1/TTC4_wheel"/>
</dbReference>
<dbReference type="SMART" id="SM00028">
    <property type="entry name" value="TPR"/>
    <property type="match status" value="3"/>
</dbReference>
<dbReference type="PANTHER" id="PTHR46035">
    <property type="entry name" value="TETRATRICOPEPTIDE REPEAT PROTEIN 4"/>
    <property type="match status" value="1"/>
</dbReference>
<dbReference type="EMBL" id="LGSR01000022">
    <property type="protein sequence ID" value="KOS17704.1"/>
    <property type="molecule type" value="Genomic_DNA"/>
</dbReference>
<dbReference type="GO" id="GO:0051879">
    <property type="term" value="F:Hsp90 protein binding"/>
    <property type="evidence" value="ECO:0007669"/>
    <property type="project" value="InterPro"/>
</dbReference>
<name>A0A0M8MZY3_ESCWE</name>
<dbReference type="Gene3D" id="1.25.40.10">
    <property type="entry name" value="Tetratricopeptide repeat domain"/>
    <property type="match status" value="1"/>
</dbReference>
<dbReference type="Pfam" id="PF18972">
    <property type="entry name" value="Wheel"/>
    <property type="match status" value="1"/>
</dbReference>
<evidence type="ECO:0000256" key="1">
    <source>
        <dbReference type="ARBA" id="ARBA00022737"/>
    </source>
</evidence>
<evidence type="ECO:0000256" key="4">
    <source>
        <dbReference type="SAM" id="MobiDB-lite"/>
    </source>
</evidence>
<evidence type="ECO:0000259" key="5">
    <source>
        <dbReference type="Pfam" id="PF18972"/>
    </source>
</evidence>
<dbReference type="GO" id="GO:0006457">
    <property type="term" value="P:protein folding"/>
    <property type="evidence" value="ECO:0007669"/>
    <property type="project" value="TreeGrafter"/>
</dbReference>
<keyword evidence="1" id="KW-0677">Repeat</keyword>
<dbReference type="InterPro" id="IPR011990">
    <property type="entry name" value="TPR-like_helical_dom_sf"/>
</dbReference>
<reference evidence="6 7" key="1">
    <citation type="submission" date="2015-07" db="EMBL/GenBank/DDBJ databases">
        <title>The genome of the fungus Escovopsis weberi, a specialized disease agent of ant agriculture.</title>
        <authorList>
            <person name="de Man T.J."/>
            <person name="Stajich J.E."/>
            <person name="Kubicek C.P."/>
            <person name="Chenthamara K."/>
            <person name="Atanasova L."/>
            <person name="Druzhinina I.S."/>
            <person name="Birnbaum S."/>
            <person name="Barribeau S.M."/>
            <person name="Teiling C."/>
            <person name="Suen G."/>
            <person name="Currie C."/>
            <person name="Gerardo N.M."/>
        </authorList>
    </citation>
    <scope>NUCLEOTIDE SEQUENCE [LARGE SCALE GENOMIC DNA]</scope>
</reference>
<comment type="similarity">
    <text evidence="3">Belongs to the TTC4 family.</text>
</comment>
<feature type="compositionally biased region" description="Basic and acidic residues" evidence="4">
    <location>
        <begin position="171"/>
        <end position="185"/>
    </location>
</feature>
<proteinExistence type="inferred from homology"/>
<evidence type="ECO:0000313" key="7">
    <source>
        <dbReference type="Proteomes" id="UP000053831"/>
    </source>
</evidence>
<feature type="domain" description="Cns1/TTC4 wheel" evidence="5">
    <location>
        <begin position="327"/>
        <end position="438"/>
    </location>
</feature>
<keyword evidence="2" id="KW-0802">TPR repeat</keyword>
<dbReference type="CDD" id="cd21381">
    <property type="entry name" value="CTWD_TTC4"/>
    <property type="match status" value="1"/>
</dbReference>
<dbReference type="STRING" id="150374.A0A0M8MZY3"/>
<evidence type="ECO:0000256" key="3">
    <source>
        <dbReference type="ARBA" id="ARBA00023602"/>
    </source>
</evidence>
<dbReference type="SUPFAM" id="SSF48452">
    <property type="entry name" value="TPR-like"/>
    <property type="match status" value="1"/>
</dbReference>
<dbReference type="InterPro" id="IPR019734">
    <property type="entry name" value="TPR_rpt"/>
</dbReference>
<keyword evidence="7" id="KW-1185">Reference proteome</keyword>
<dbReference type="PANTHER" id="PTHR46035:SF1">
    <property type="entry name" value="TETRATRICOPEPTIDE REPEAT PROTEIN 4"/>
    <property type="match status" value="1"/>
</dbReference>
<accession>A0A0M8MZY3</accession>
<dbReference type="GO" id="GO:0030544">
    <property type="term" value="F:Hsp70 protein binding"/>
    <property type="evidence" value="ECO:0007669"/>
    <property type="project" value="TreeGrafter"/>
</dbReference>
<gene>
    <name evidence="6" type="ORF">ESCO_003067</name>
</gene>
<feature type="compositionally biased region" description="Low complexity" evidence="4">
    <location>
        <begin position="23"/>
        <end position="35"/>
    </location>
</feature>
<evidence type="ECO:0000313" key="6">
    <source>
        <dbReference type="EMBL" id="KOS17704.1"/>
    </source>
</evidence>